<dbReference type="Pfam" id="PF01134">
    <property type="entry name" value="GIDA"/>
    <property type="match status" value="1"/>
</dbReference>
<evidence type="ECO:0000313" key="7">
    <source>
        <dbReference type="EMBL" id="WBW72558.1"/>
    </source>
</evidence>
<dbReference type="InterPro" id="IPR004416">
    <property type="entry name" value="MnmG"/>
</dbReference>
<accession>A0AAF0AVK7</accession>
<dbReference type="PANTHER" id="PTHR11806:SF0">
    <property type="entry name" value="PROTEIN MTO1 HOMOLOG, MITOCHONDRIAL"/>
    <property type="match status" value="1"/>
</dbReference>
<evidence type="ECO:0000256" key="2">
    <source>
        <dbReference type="ARBA" id="ARBA00007653"/>
    </source>
</evidence>
<dbReference type="InterPro" id="IPR002218">
    <property type="entry name" value="MnmG-rel"/>
</dbReference>
<dbReference type="GO" id="GO:0050660">
    <property type="term" value="F:flavin adenine dinucleotide binding"/>
    <property type="evidence" value="ECO:0007669"/>
    <property type="project" value="InterPro"/>
</dbReference>
<dbReference type="GO" id="GO:0005737">
    <property type="term" value="C:cytoplasm"/>
    <property type="evidence" value="ECO:0007669"/>
    <property type="project" value="UniProtKB-ARBA"/>
</dbReference>
<dbReference type="InterPro" id="IPR047001">
    <property type="entry name" value="MnmG_C_subdom"/>
</dbReference>
<name>A0AAF0AVK7_9SCHI</name>
<keyword evidence="3" id="KW-0285">Flavoprotein</keyword>
<dbReference type="InterPro" id="IPR044920">
    <property type="entry name" value="MnmG_C_subdom_sf"/>
</dbReference>
<evidence type="ECO:0000313" key="8">
    <source>
        <dbReference type="Proteomes" id="UP001212411"/>
    </source>
</evidence>
<dbReference type="Proteomes" id="UP001212411">
    <property type="component" value="Chromosome 1"/>
</dbReference>
<dbReference type="InterPro" id="IPR020595">
    <property type="entry name" value="MnmG-rel_CS"/>
</dbReference>
<dbReference type="Pfam" id="PF21680">
    <property type="entry name" value="GIDA_C_1st"/>
    <property type="match status" value="1"/>
</dbReference>
<dbReference type="PROSITE" id="PS01280">
    <property type="entry name" value="GIDA_1"/>
    <property type="match status" value="1"/>
</dbReference>
<keyword evidence="8" id="KW-1185">Reference proteome</keyword>
<evidence type="ECO:0000256" key="5">
    <source>
        <dbReference type="ARBA" id="ARBA00054993"/>
    </source>
</evidence>
<dbReference type="GeneID" id="80874763"/>
<dbReference type="PANTHER" id="PTHR11806">
    <property type="entry name" value="GLUCOSE INHIBITED DIVISION PROTEIN A"/>
    <property type="match status" value="1"/>
</dbReference>
<protein>
    <submittedName>
        <fullName evidence="7">Mitochondrial GIDA family tRNA uridine 5-carboxymethylaminomethyl modification enzyme Ips1</fullName>
    </submittedName>
</protein>
<dbReference type="GO" id="GO:0030488">
    <property type="term" value="P:tRNA methylation"/>
    <property type="evidence" value="ECO:0007669"/>
    <property type="project" value="TreeGrafter"/>
</dbReference>
<keyword evidence="4" id="KW-0274">FAD</keyword>
<comment type="cofactor">
    <cofactor evidence="1">
        <name>FAD</name>
        <dbReference type="ChEBI" id="CHEBI:57692"/>
    </cofactor>
</comment>
<reference evidence="7 8" key="1">
    <citation type="journal article" date="2023" name="G3 (Bethesda)">
        <title>A high-quality reference genome for the fission yeast Schizosaccharomyces osmophilus.</title>
        <authorList>
            <person name="Jia G.S."/>
            <person name="Zhang W.C."/>
            <person name="Liang Y."/>
            <person name="Liu X.H."/>
            <person name="Rhind N."/>
            <person name="Pidoux A."/>
            <person name="Brysch-Herzberg M."/>
            <person name="Du L.L."/>
        </authorList>
    </citation>
    <scope>NUCLEOTIDE SEQUENCE [LARGE SCALE GENOMIC DNA]</scope>
    <source>
        <strain evidence="7 8">CBS 15793</strain>
    </source>
</reference>
<evidence type="ECO:0000259" key="6">
    <source>
        <dbReference type="SMART" id="SM01228"/>
    </source>
</evidence>
<dbReference type="SUPFAM" id="SSF51905">
    <property type="entry name" value="FAD/NAD(P)-binding domain"/>
    <property type="match status" value="1"/>
</dbReference>
<dbReference type="InterPro" id="IPR040131">
    <property type="entry name" value="MnmG_N"/>
</dbReference>
<dbReference type="PROSITE" id="PS01281">
    <property type="entry name" value="GIDA_2"/>
    <property type="match status" value="1"/>
</dbReference>
<comment type="function">
    <text evidence="5">Component of the MSS1-MTO1 complex that catalyzes the 5-carboxymethylaminomethyluridine (cmnm(5)U) modification at the 34th wobble position (U34) of mitochondrial tRNAs.</text>
</comment>
<sequence>MMFYKTILHTSRRRFSTNLVTNKGHVVVIGGGHAGVEAAAASARLGAPTILLTRSGNDIGQMSCNPAFGGIGKGTLMREIDALGGVVSAVCDDSAIQFHVLNRSKGAAVWSPRAQMDRSIFKSNMQKRMSNYRPNLHILEGSAVDISTKADASGNLSCSSVKLADGTEIEANGVVITTGTFLGANINVGSKQTPAGRLGEAPSFPLSDCLRRLGFQMGRLKTGTPPRIHPKTVDVENLSEQLGDGVPEAFSFRNLNDNFLPKLPQRSCYKTHTTEQTHMRIRDNLSLAPHMLAHDIHSPRYCPSLEAKVTRFPEKSRHIVWLEPEGLSPDSFWYPNGLSNSMPEEVQKMIIRTVPGLENAELVRPAYGVMYDYVDPRQLHPTLETKNIRKLFTAGQLNGTTGYEEAAAQGIIAGINAGLAALGKGPITIPRNAALLGVMIDDLITKGVKEPYRVFTSRSEYRLTTRADNADLRLMPLTKSLELLDDSSQWENFSTTKSSMDAVISDLKNKILSSQQWAKLGLSVPHDGKYRSAWQLLSFTNLNAVDIALTLPSAKELPRRILERVIIEGRYAFYIGRQASQNKLLYYRDESTVIPPSFDYEKLQSVSAEELMLLKTIRPATIGQLKRIPGIKPSTIIYMLRHATHNPKKETWMQEVFKPMYDFHS</sequence>
<dbReference type="RefSeq" id="XP_056036801.1">
    <property type="nucleotide sequence ID" value="XM_056180074.1"/>
</dbReference>
<evidence type="ECO:0000256" key="4">
    <source>
        <dbReference type="ARBA" id="ARBA00022827"/>
    </source>
</evidence>
<gene>
    <name evidence="7" type="primary">ips1</name>
    <name evidence="7" type="ORF">SOMG_01281</name>
</gene>
<organism evidence="7 8">
    <name type="scientific">Schizosaccharomyces osmophilus</name>
    <dbReference type="NCBI Taxonomy" id="2545709"/>
    <lineage>
        <taxon>Eukaryota</taxon>
        <taxon>Fungi</taxon>
        <taxon>Dikarya</taxon>
        <taxon>Ascomycota</taxon>
        <taxon>Taphrinomycotina</taxon>
        <taxon>Schizosaccharomycetes</taxon>
        <taxon>Schizosaccharomycetales</taxon>
        <taxon>Schizosaccharomycetaceae</taxon>
        <taxon>Schizosaccharomyces</taxon>
    </lineage>
</organism>
<dbReference type="Gene3D" id="1.10.150.570">
    <property type="entry name" value="GidA associated domain, C-terminal subdomain"/>
    <property type="match status" value="1"/>
</dbReference>
<dbReference type="Pfam" id="PF13932">
    <property type="entry name" value="SAM_GIDA_C"/>
    <property type="match status" value="1"/>
</dbReference>
<feature type="domain" description="tRNA uridine 5-carboxymethylaminomethyl modification enzyme C-terminal subdomain" evidence="6">
    <location>
        <begin position="569"/>
        <end position="641"/>
    </location>
</feature>
<dbReference type="EMBL" id="CP115611">
    <property type="protein sequence ID" value="WBW72558.1"/>
    <property type="molecule type" value="Genomic_DNA"/>
</dbReference>
<dbReference type="NCBIfam" id="TIGR00136">
    <property type="entry name" value="mnmG_gidA"/>
    <property type="match status" value="1"/>
</dbReference>
<dbReference type="InterPro" id="IPR036188">
    <property type="entry name" value="FAD/NAD-bd_sf"/>
</dbReference>
<dbReference type="Gene3D" id="3.50.50.60">
    <property type="entry name" value="FAD/NAD(P)-binding domain"/>
    <property type="match status" value="2"/>
</dbReference>
<dbReference type="FunFam" id="3.50.50.60:FF:000002">
    <property type="entry name" value="tRNA uridine 5-carboxymethylaminomethyl modification enzyme MnmG"/>
    <property type="match status" value="1"/>
</dbReference>
<dbReference type="KEGG" id="som:SOMG_01281"/>
<evidence type="ECO:0000256" key="3">
    <source>
        <dbReference type="ARBA" id="ARBA00022630"/>
    </source>
</evidence>
<comment type="similarity">
    <text evidence="2">Belongs to the MnmG family.</text>
</comment>
<dbReference type="AlphaFoldDB" id="A0AAF0AVK7"/>
<dbReference type="InterPro" id="IPR049312">
    <property type="entry name" value="GIDA_C_N"/>
</dbReference>
<proteinExistence type="inferred from homology"/>
<dbReference type="SMART" id="SM01228">
    <property type="entry name" value="GIDA_assoc_3"/>
    <property type="match status" value="1"/>
</dbReference>
<dbReference type="InterPro" id="IPR026904">
    <property type="entry name" value="MnmG_C"/>
</dbReference>
<dbReference type="GO" id="GO:0002098">
    <property type="term" value="P:tRNA wobble uridine modification"/>
    <property type="evidence" value="ECO:0007669"/>
    <property type="project" value="InterPro"/>
</dbReference>
<evidence type="ECO:0000256" key="1">
    <source>
        <dbReference type="ARBA" id="ARBA00001974"/>
    </source>
</evidence>